<protein>
    <recommendedName>
        <fullName evidence="3">Fis family transcriptional regulator</fullName>
    </recommendedName>
</protein>
<proteinExistence type="predicted"/>
<reference evidence="1 2" key="1">
    <citation type="submission" date="2017-03" db="EMBL/GenBank/DDBJ databases">
        <title>Genome analysis of strain PAMC 26577.</title>
        <authorList>
            <person name="Oh H.-M."/>
            <person name="Yang J.-A."/>
        </authorList>
    </citation>
    <scope>NUCLEOTIDE SEQUENCE [LARGE SCALE GENOMIC DNA]</scope>
    <source>
        <strain evidence="1 2">PAMC 26577</strain>
    </source>
</reference>
<name>A0A242M966_CABSO</name>
<evidence type="ECO:0008006" key="3">
    <source>
        <dbReference type="Google" id="ProtNLM"/>
    </source>
</evidence>
<organism evidence="1 2">
    <name type="scientific">Caballeronia sordidicola</name>
    <name type="common">Burkholderia sordidicola</name>
    <dbReference type="NCBI Taxonomy" id="196367"/>
    <lineage>
        <taxon>Bacteria</taxon>
        <taxon>Pseudomonadati</taxon>
        <taxon>Pseudomonadota</taxon>
        <taxon>Betaproteobacteria</taxon>
        <taxon>Burkholderiales</taxon>
        <taxon>Burkholderiaceae</taxon>
        <taxon>Caballeronia</taxon>
    </lineage>
</organism>
<dbReference type="EMBL" id="NBTZ01000148">
    <property type="protein sequence ID" value="OTP67776.1"/>
    <property type="molecule type" value="Genomic_DNA"/>
</dbReference>
<evidence type="ECO:0000313" key="2">
    <source>
        <dbReference type="Proteomes" id="UP000195221"/>
    </source>
</evidence>
<evidence type="ECO:0000313" key="1">
    <source>
        <dbReference type="EMBL" id="OTP67776.1"/>
    </source>
</evidence>
<dbReference type="AlphaFoldDB" id="A0A242M966"/>
<comment type="caution">
    <text evidence="1">The sequence shown here is derived from an EMBL/GenBank/DDBJ whole genome shotgun (WGS) entry which is preliminary data.</text>
</comment>
<accession>A0A242M966</accession>
<gene>
    <name evidence="1" type="ORF">PAMC26577_35930</name>
</gene>
<sequence>MVASDADAMILGVRIALESIRRQSSGRSEAVAMAQALLLTTYVTEAGHGALAISELTKAEVSLNRVLVKGAQTGDWTFPGDVVAGLAAIVNEHDRQLHEVRSGVILQAMQCMRRLVDKAPDAVAGESICERPQG</sequence>
<dbReference type="Proteomes" id="UP000195221">
    <property type="component" value="Unassembled WGS sequence"/>
</dbReference>